<feature type="domain" description="PAS" evidence="11">
    <location>
        <begin position="264"/>
        <end position="337"/>
    </location>
</feature>
<evidence type="ECO:0000259" key="9">
    <source>
        <dbReference type="PROSITE" id="PS50109"/>
    </source>
</evidence>
<dbReference type="SUPFAM" id="SSF47384">
    <property type="entry name" value="Homodimeric domain of signal transducing histidine kinase"/>
    <property type="match status" value="1"/>
</dbReference>
<proteinExistence type="predicted"/>
<dbReference type="Pfam" id="PF13426">
    <property type="entry name" value="PAS_9"/>
    <property type="match status" value="2"/>
</dbReference>
<sequence length="716" mass="79844">MDGNPPSRQSFLSETKTIDVLHVDDDPDFASLVATFLERTHEGISVRTEADPTEALSLIRAESTAFDCVVSDYDMPEMTGIELLERVREERPALPFVLFTGKGSEEVASDAIAAGVTDYLQKGGGKDQYDLLANRVRNAVERYWAERYLDRGMEAIETAQDGISILDGDGHVEYLNTAAAEMLGYDRREAIGLHWETFYDDDRVDEVYDDLLPKARTGRWKGTTSFVREDGTEIVAEHGLSYTDDGSLICTLSNPRRDGEIDLSRSVKEQAMDKAPIGVVLTDPAREDNPIIYANDAFTELTGYDKSEVIGRNCRFLQGEQTSEDAVARLRAAIDDQESATVELRNYRADGTEFWNRVRIAPVFDAEGSLKVFVGFQDDITRSKAQAEKLSKHSAYLEALFEHSPDMVAVHDADGVLRDVNDRFREKLGYETTDALVGKEVWDLDPTVDPDHAREFWAELEPNTPRRFEGELTRSDGTTIPVEIHLIRLNVDGTDLFLAIDRDISAQKRREETLLERNDQLDRFTSVVSHDLRGPIQVARGRLDLLREECDSEHIEDIDAAHRRMDALIEDLLALARDEAETTVEPVELATVAAECWTTAPTESATLDIRSTKTIEADVDQLRQLLENLMRNAVEHGGDAVTVRVGDTDDGFFVEDDGSGIPATERDSVFEPGHTTTDEGTGLGLHIVRQVVEAHGWEITLTTADGGGARFEIITR</sequence>
<accession>A0ABD5SYE5</accession>
<dbReference type="Pfam" id="PF00072">
    <property type="entry name" value="Response_reg"/>
    <property type="match status" value="1"/>
</dbReference>
<dbReference type="InterPro" id="IPR001610">
    <property type="entry name" value="PAC"/>
</dbReference>
<comment type="caution">
    <text evidence="13">The sequence shown here is derived from an EMBL/GenBank/DDBJ whole genome shotgun (WGS) entry which is preliminary data.</text>
</comment>
<dbReference type="PANTHER" id="PTHR43711:SF1">
    <property type="entry name" value="HISTIDINE KINASE 1"/>
    <property type="match status" value="1"/>
</dbReference>
<dbReference type="InterPro" id="IPR036097">
    <property type="entry name" value="HisK_dim/P_sf"/>
</dbReference>
<dbReference type="PANTHER" id="PTHR43711">
    <property type="entry name" value="TWO-COMPONENT HISTIDINE KINASE"/>
    <property type="match status" value="1"/>
</dbReference>
<evidence type="ECO:0000313" key="13">
    <source>
        <dbReference type="EMBL" id="MFC6770250.1"/>
    </source>
</evidence>
<keyword evidence="4" id="KW-0808">Transferase</keyword>
<dbReference type="SUPFAM" id="SSF55785">
    <property type="entry name" value="PYP-like sensor domain (PAS domain)"/>
    <property type="match status" value="3"/>
</dbReference>
<evidence type="ECO:0000256" key="7">
    <source>
        <dbReference type="PROSITE-ProRule" id="PRU00169"/>
    </source>
</evidence>
<dbReference type="NCBIfam" id="TIGR00229">
    <property type="entry name" value="sensory_box"/>
    <property type="match status" value="3"/>
</dbReference>
<dbReference type="SMART" id="SM00086">
    <property type="entry name" value="PAC"/>
    <property type="match status" value="2"/>
</dbReference>
<dbReference type="InterPro" id="IPR011006">
    <property type="entry name" value="CheY-like_superfamily"/>
</dbReference>
<feature type="domain" description="PAC" evidence="12">
    <location>
        <begin position="340"/>
        <end position="392"/>
    </location>
</feature>
<dbReference type="AlphaFoldDB" id="A0ABD5SYE5"/>
<feature type="domain" description="PAC" evidence="12">
    <location>
        <begin position="466"/>
        <end position="516"/>
    </location>
</feature>
<dbReference type="EC" id="2.7.13.3" evidence="2"/>
<dbReference type="InterPro" id="IPR013656">
    <property type="entry name" value="PAS_4"/>
</dbReference>
<keyword evidence="5" id="KW-0418">Kinase</keyword>
<feature type="domain" description="Histidine kinase" evidence="9">
    <location>
        <begin position="527"/>
        <end position="716"/>
    </location>
</feature>
<dbReference type="Gene3D" id="3.30.450.20">
    <property type="entry name" value="PAS domain"/>
    <property type="match status" value="3"/>
</dbReference>
<dbReference type="InterPro" id="IPR003661">
    <property type="entry name" value="HisK_dim/P_dom"/>
</dbReference>
<dbReference type="CDD" id="cd00075">
    <property type="entry name" value="HATPase"/>
    <property type="match status" value="1"/>
</dbReference>
<dbReference type="Pfam" id="PF00512">
    <property type="entry name" value="HisKA"/>
    <property type="match status" value="1"/>
</dbReference>
<dbReference type="PRINTS" id="PR00344">
    <property type="entry name" value="BCTRLSENSOR"/>
</dbReference>
<dbReference type="CDD" id="cd00130">
    <property type="entry name" value="PAS"/>
    <property type="match status" value="3"/>
</dbReference>
<dbReference type="PROSITE" id="PS50112">
    <property type="entry name" value="PAS"/>
    <property type="match status" value="3"/>
</dbReference>
<protein>
    <recommendedName>
        <fullName evidence="2">histidine kinase</fullName>
        <ecNumber evidence="2">2.7.13.3</ecNumber>
    </recommendedName>
</protein>
<dbReference type="PROSITE" id="PS50113">
    <property type="entry name" value="PAC"/>
    <property type="match status" value="2"/>
</dbReference>
<dbReference type="SMART" id="SM00387">
    <property type="entry name" value="HATPase_c"/>
    <property type="match status" value="1"/>
</dbReference>
<dbReference type="CDD" id="cd00082">
    <property type="entry name" value="HisKA"/>
    <property type="match status" value="1"/>
</dbReference>
<dbReference type="EMBL" id="JBHSWT010000032">
    <property type="protein sequence ID" value="MFC6770250.1"/>
    <property type="molecule type" value="Genomic_DNA"/>
</dbReference>
<organism evidence="13 14">
    <name type="scientific">Halorubrum pallidum</name>
    <dbReference type="NCBI Taxonomy" id="1526114"/>
    <lineage>
        <taxon>Archaea</taxon>
        <taxon>Methanobacteriati</taxon>
        <taxon>Methanobacteriota</taxon>
        <taxon>Stenosarchaea group</taxon>
        <taxon>Halobacteria</taxon>
        <taxon>Halobacteriales</taxon>
        <taxon>Haloferacaceae</taxon>
        <taxon>Halorubrum</taxon>
    </lineage>
</organism>
<gene>
    <name evidence="13" type="ORF">ACFQDD_01700</name>
</gene>
<dbReference type="SMART" id="SM00091">
    <property type="entry name" value="PAS"/>
    <property type="match status" value="3"/>
</dbReference>
<dbReference type="PROSITE" id="PS50110">
    <property type="entry name" value="RESPONSE_REGULATORY"/>
    <property type="match status" value="1"/>
</dbReference>
<dbReference type="InterPro" id="IPR004358">
    <property type="entry name" value="Sig_transdc_His_kin-like_C"/>
</dbReference>
<feature type="domain" description="PAS" evidence="11">
    <location>
        <begin position="154"/>
        <end position="203"/>
    </location>
</feature>
<evidence type="ECO:0000256" key="4">
    <source>
        <dbReference type="ARBA" id="ARBA00022679"/>
    </source>
</evidence>
<dbReference type="Pfam" id="PF02518">
    <property type="entry name" value="HATPase_c"/>
    <property type="match status" value="1"/>
</dbReference>
<keyword evidence="3 7" id="KW-0597">Phosphoprotein</keyword>
<dbReference type="Proteomes" id="UP001596274">
    <property type="component" value="Unassembled WGS sequence"/>
</dbReference>
<evidence type="ECO:0000259" key="11">
    <source>
        <dbReference type="PROSITE" id="PS50112"/>
    </source>
</evidence>
<evidence type="ECO:0000259" key="10">
    <source>
        <dbReference type="PROSITE" id="PS50110"/>
    </source>
</evidence>
<dbReference type="Gene3D" id="3.30.565.10">
    <property type="entry name" value="Histidine kinase-like ATPase, C-terminal domain"/>
    <property type="match status" value="1"/>
</dbReference>
<dbReference type="SUPFAM" id="SSF52172">
    <property type="entry name" value="CheY-like"/>
    <property type="match status" value="1"/>
</dbReference>
<reference evidence="13 14" key="1">
    <citation type="journal article" date="2019" name="Int. J. Syst. Evol. Microbiol.">
        <title>The Global Catalogue of Microorganisms (GCM) 10K type strain sequencing project: providing services to taxonomists for standard genome sequencing and annotation.</title>
        <authorList>
            <consortium name="The Broad Institute Genomics Platform"/>
            <consortium name="The Broad Institute Genome Sequencing Center for Infectious Disease"/>
            <person name="Wu L."/>
            <person name="Ma J."/>
        </authorList>
    </citation>
    <scope>NUCLEOTIDE SEQUENCE [LARGE SCALE GENOMIC DNA]</scope>
    <source>
        <strain evidence="13 14">PJ61</strain>
    </source>
</reference>
<evidence type="ECO:0000259" key="12">
    <source>
        <dbReference type="PROSITE" id="PS50113"/>
    </source>
</evidence>
<name>A0ABD5SYE5_9EURY</name>
<dbReference type="InterPro" id="IPR035965">
    <property type="entry name" value="PAS-like_dom_sf"/>
</dbReference>
<feature type="domain" description="PAS" evidence="11">
    <location>
        <begin position="393"/>
        <end position="436"/>
    </location>
</feature>
<dbReference type="InterPro" id="IPR000014">
    <property type="entry name" value="PAS"/>
</dbReference>
<dbReference type="GO" id="GO:0000160">
    <property type="term" value="P:phosphorelay signal transduction system"/>
    <property type="evidence" value="ECO:0007669"/>
    <property type="project" value="UniProtKB-KW"/>
</dbReference>
<dbReference type="Pfam" id="PF08448">
    <property type="entry name" value="PAS_4"/>
    <property type="match status" value="1"/>
</dbReference>
<comment type="catalytic activity">
    <reaction evidence="1">
        <text>ATP + protein L-histidine = ADP + protein N-phospho-L-histidine.</text>
        <dbReference type="EC" id="2.7.13.3"/>
    </reaction>
</comment>
<dbReference type="InterPro" id="IPR005467">
    <property type="entry name" value="His_kinase_dom"/>
</dbReference>
<dbReference type="Gene3D" id="3.40.50.2300">
    <property type="match status" value="1"/>
</dbReference>
<keyword evidence="6" id="KW-0902">Two-component regulatory system</keyword>
<feature type="domain" description="Response regulatory" evidence="10">
    <location>
        <begin position="19"/>
        <end position="137"/>
    </location>
</feature>
<evidence type="ECO:0000256" key="5">
    <source>
        <dbReference type="ARBA" id="ARBA00022777"/>
    </source>
</evidence>
<dbReference type="InterPro" id="IPR001789">
    <property type="entry name" value="Sig_transdc_resp-reg_receiver"/>
</dbReference>
<dbReference type="Gene3D" id="1.10.287.130">
    <property type="match status" value="1"/>
</dbReference>
<evidence type="ECO:0000313" key="14">
    <source>
        <dbReference type="Proteomes" id="UP001596274"/>
    </source>
</evidence>
<dbReference type="CDD" id="cd00156">
    <property type="entry name" value="REC"/>
    <property type="match status" value="1"/>
</dbReference>
<evidence type="ECO:0000256" key="1">
    <source>
        <dbReference type="ARBA" id="ARBA00000085"/>
    </source>
</evidence>
<evidence type="ECO:0000256" key="3">
    <source>
        <dbReference type="ARBA" id="ARBA00022553"/>
    </source>
</evidence>
<dbReference type="PROSITE" id="PS50109">
    <property type="entry name" value="HIS_KIN"/>
    <property type="match status" value="1"/>
</dbReference>
<dbReference type="GO" id="GO:0004673">
    <property type="term" value="F:protein histidine kinase activity"/>
    <property type="evidence" value="ECO:0007669"/>
    <property type="project" value="UniProtKB-EC"/>
</dbReference>
<dbReference type="InterPro" id="IPR000700">
    <property type="entry name" value="PAS-assoc_C"/>
</dbReference>
<evidence type="ECO:0000256" key="8">
    <source>
        <dbReference type="SAM" id="MobiDB-lite"/>
    </source>
</evidence>
<dbReference type="SMART" id="SM00448">
    <property type="entry name" value="REC"/>
    <property type="match status" value="1"/>
</dbReference>
<feature type="modified residue" description="4-aspartylphosphate" evidence="7">
    <location>
        <position position="72"/>
    </location>
</feature>
<dbReference type="InterPro" id="IPR036890">
    <property type="entry name" value="HATPase_C_sf"/>
</dbReference>
<dbReference type="InterPro" id="IPR003594">
    <property type="entry name" value="HATPase_dom"/>
</dbReference>
<feature type="region of interest" description="Disordered" evidence="8">
    <location>
        <begin position="654"/>
        <end position="681"/>
    </location>
</feature>
<dbReference type="SMART" id="SM00388">
    <property type="entry name" value="HisKA"/>
    <property type="match status" value="1"/>
</dbReference>
<evidence type="ECO:0000256" key="2">
    <source>
        <dbReference type="ARBA" id="ARBA00012438"/>
    </source>
</evidence>
<keyword evidence="14" id="KW-1185">Reference proteome</keyword>
<evidence type="ECO:0000256" key="6">
    <source>
        <dbReference type="ARBA" id="ARBA00023012"/>
    </source>
</evidence>
<dbReference type="SUPFAM" id="SSF55874">
    <property type="entry name" value="ATPase domain of HSP90 chaperone/DNA topoisomerase II/histidine kinase"/>
    <property type="match status" value="1"/>
</dbReference>
<dbReference type="InterPro" id="IPR050736">
    <property type="entry name" value="Sensor_HK_Regulatory"/>
</dbReference>